<dbReference type="Proteomes" id="UP000582659">
    <property type="component" value="Unassembled WGS sequence"/>
</dbReference>
<dbReference type="GO" id="GO:0004497">
    <property type="term" value="F:monooxygenase activity"/>
    <property type="evidence" value="ECO:0007669"/>
    <property type="project" value="UniProtKB-KW"/>
</dbReference>
<evidence type="ECO:0000313" key="12">
    <source>
        <dbReference type="Proteomes" id="UP000659654"/>
    </source>
</evidence>
<organism evidence="11 13">
    <name type="scientific">Bursaphelenchus xylophilus</name>
    <name type="common">Pinewood nematode worm</name>
    <name type="synonym">Aphelenchoides xylophilus</name>
    <dbReference type="NCBI Taxonomy" id="6326"/>
    <lineage>
        <taxon>Eukaryota</taxon>
        <taxon>Metazoa</taxon>
        <taxon>Ecdysozoa</taxon>
        <taxon>Nematoda</taxon>
        <taxon>Chromadorea</taxon>
        <taxon>Rhabditida</taxon>
        <taxon>Tylenchina</taxon>
        <taxon>Tylenchomorpha</taxon>
        <taxon>Aphelenchoidea</taxon>
        <taxon>Aphelenchoididae</taxon>
        <taxon>Bursaphelenchus</taxon>
    </lineage>
</organism>
<evidence type="ECO:0000313" key="11">
    <source>
        <dbReference type="Proteomes" id="UP000095284"/>
    </source>
</evidence>
<keyword evidence="6 7" id="KW-0479">Metal-binding</keyword>
<dbReference type="PRINTS" id="PR00463">
    <property type="entry name" value="EP450I"/>
</dbReference>
<dbReference type="PRINTS" id="PR00385">
    <property type="entry name" value="P450"/>
</dbReference>
<feature type="chain" id="PRO_5036308802" evidence="8">
    <location>
        <begin position="17"/>
        <end position="493"/>
    </location>
</feature>
<feature type="binding site" description="axial binding residue" evidence="6">
    <location>
        <position position="439"/>
    </location>
    <ligand>
        <name>heme</name>
        <dbReference type="ChEBI" id="CHEBI:30413"/>
    </ligand>
    <ligandPart>
        <name>Fe</name>
        <dbReference type="ChEBI" id="CHEBI:18248"/>
    </ligandPart>
</feature>
<dbReference type="eggNOG" id="KOG0157">
    <property type="taxonomic scope" value="Eukaryota"/>
</dbReference>
<dbReference type="EMBL" id="CAJFCV020000003">
    <property type="protein sequence ID" value="CAG9109356.1"/>
    <property type="molecule type" value="Genomic_DNA"/>
</dbReference>
<evidence type="ECO:0000313" key="13">
    <source>
        <dbReference type="WBParaSite" id="BXY_1512800.1"/>
    </source>
</evidence>
<keyword evidence="3 6" id="KW-0349">Heme</keyword>
<evidence type="ECO:0000256" key="4">
    <source>
        <dbReference type="ARBA" id="ARBA00023004"/>
    </source>
</evidence>
<dbReference type="PANTHER" id="PTHR24291">
    <property type="entry name" value="CYTOCHROME P450 FAMILY 4"/>
    <property type="match status" value="1"/>
</dbReference>
<comment type="cofactor">
    <cofactor evidence="1 6">
        <name>heme</name>
        <dbReference type="ChEBI" id="CHEBI:30413"/>
    </cofactor>
</comment>
<evidence type="ECO:0000313" key="10">
    <source>
        <dbReference type="EMBL" id="CAG9109356.1"/>
    </source>
</evidence>
<keyword evidence="7" id="KW-0560">Oxidoreductase</keyword>
<evidence type="ECO:0000256" key="7">
    <source>
        <dbReference type="RuleBase" id="RU000461"/>
    </source>
</evidence>
<dbReference type="PROSITE" id="PS00086">
    <property type="entry name" value="CYTOCHROME_P450"/>
    <property type="match status" value="1"/>
</dbReference>
<dbReference type="OrthoDB" id="1470350at2759"/>
<dbReference type="InterPro" id="IPR050196">
    <property type="entry name" value="Cytochrome_P450_Monoox"/>
</dbReference>
<dbReference type="Proteomes" id="UP000659654">
    <property type="component" value="Unassembled WGS sequence"/>
</dbReference>
<sequence length="493" mass="56795">MWLQIFIALFILYVFANLKELKDYLYKIKVARNIPNFGHVPFIGSILYVPLEFEKFTQFYIDFAKKTLDEGHSVMSAWFFTDFTVVPLTGDAVKVITNSSVELKKGRDYKFVERWLGPALLLGDGERWHKTRKLVTPGFHFQKLEEFAPIMDRHCRTLVSNLRQIEDGVDANIFSNIKNCALDIIAETAMGVHLDAQRNAETPYVQAVKTFNKLAVIASQKPHYFFFNELGWKLSGYEKETVKTLDILKDMTDKVIKERVEQQDHGEFHEVQKPDFLGILLKSYAEGELPFENLREEVDTFMFAGHDTISHAVGWTIWSLACHQDVQEKLHQEIETEFSGRDDEFVSPKLKSLPYLEKVFKEALRIFSPVPIYEREVVNEIEMGGFTIPKGTTVQISPLVLHRNSKAFPDPEKFDPERFADGRQIPSEYIPFSAGPRNCIGQKFAQREAKLMIAHLVHNFKITTDIPFEKNLKTTEVVLAPTLGVPVKLHKRF</sequence>
<evidence type="ECO:0000256" key="5">
    <source>
        <dbReference type="ARBA" id="ARBA00023033"/>
    </source>
</evidence>
<evidence type="ECO:0000256" key="1">
    <source>
        <dbReference type="ARBA" id="ARBA00001971"/>
    </source>
</evidence>
<dbReference type="Gene3D" id="1.10.630.10">
    <property type="entry name" value="Cytochrome P450"/>
    <property type="match status" value="1"/>
</dbReference>
<protein>
    <submittedName>
        <fullName evidence="9">(pine wood nematode) hypothetical protein</fullName>
    </submittedName>
</protein>
<dbReference type="SMR" id="A0A1I7SPY3"/>
<gene>
    <name evidence="9" type="ORF">BXYJ_LOCUS7155</name>
</gene>
<dbReference type="WBParaSite" id="BXY_1512800.1">
    <property type="protein sequence ID" value="BXY_1512800.1"/>
    <property type="gene ID" value="BXY_1512800"/>
</dbReference>
<dbReference type="GO" id="GO:0016705">
    <property type="term" value="F:oxidoreductase activity, acting on paired donors, with incorporation or reduction of molecular oxygen"/>
    <property type="evidence" value="ECO:0007669"/>
    <property type="project" value="InterPro"/>
</dbReference>
<evidence type="ECO:0000313" key="9">
    <source>
        <dbReference type="EMBL" id="CAD5222187.1"/>
    </source>
</evidence>
<dbReference type="AlphaFoldDB" id="A0A1I7SPY3"/>
<dbReference type="InterPro" id="IPR017972">
    <property type="entry name" value="Cyt_P450_CS"/>
</dbReference>
<accession>A0A1I7SPY3</accession>
<evidence type="ECO:0000256" key="2">
    <source>
        <dbReference type="ARBA" id="ARBA00010617"/>
    </source>
</evidence>
<feature type="signal peptide" evidence="8">
    <location>
        <begin position="1"/>
        <end position="16"/>
    </location>
</feature>
<keyword evidence="12" id="KW-1185">Reference proteome</keyword>
<dbReference type="InterPro" id="IPR036396">
    <property type="entry name" value="Cyt_P450_sf"/>
</dbReference>
<dbReference type="GO" id="GO:0005506">
    <property type="term" value="F:iron ion binding"/>
    <property type="evidence" value="ECO:0007669"/>
    <property type="project" value="InterPro"/>
</dbReference>
<name>A0A1I7SPY3_BURXY</name>
<dbReference type="GO" id="GO:0020037">
    <property type="term" value="F:heme binding"/>
    <property type="evidence" value="ECO:0007669"/>
    <property type="project" value="InterPro"/>
</dbReference>
<evidence type="ECO:0000256" key="6">
    <source>
        <dbReference type="PIRSR" id="PIRSR602401-1"/>
    </source>
</evidence>
<dbReference type="EMBL" id="CAJFDI010000003">
    <property type="protein sequence ID" value="CAD5222187.1"/>
    <property type="molecule type" value="Genomic_DNA"/>
</dbReference>
<keyword evidence="4 6" id="KW-0408">Iron</keyword>
<dbReference type="Pfam" id="PF00067">
    <property type="entry name" value="p450"/>
    <property type="match status" value="1"/>
</dbReference>
<keyword evidence="8" id="KW-0732">Signal</keyword>
<proteinExistence type="inferred from homology"/>
<evidence type="ECO:0000256" key="3">
    <source>
        <dbReference type="ARBA" id="ARBA00022617"/>
    </source>
</evidence>
<reference evidence="13" key="1">
    <citation type="submission" date="2016-11" db="UniProtKB">
        <authorList>
            <consortium name="WormBaseParasite"/>
        </authorList>
    </citation>
    <scope>IDENTIFICATION</scope>
</reference>
<dbReference type="SUPFAM" id="SSF48264">
    <property type="entry name" value="Cytochrome P450"/>
    <property type="match status" value="1"/>
</dbReference>
<dbReference type="CDD" id="cd20628">
    <property type="entry name" value="CYP4"/>
    <property type="match status" value="1"/>
</dbReference>
<evidence type="ECO:0000256" key="8">
    <source>
        <dbReference type="SAM" id="SignalP"/>
    </source>
</evidence>
<dbReference type="InterPro" id="IPR001128">
    <property type="entry name" value="Cyt_P450"/>
</dbReference>
<keyword evidence="5 7" id="KW-0503">Monooxygenase</keyword>
<comment type="similarity">
    <text evidence="2 7">Belongs to the cytochrome P450 family.</text>
</comment>
<dbReference type="PANTHER" id="PTHR24291:SF130">
    <property type="entry name" value="CYTOCHROME P450 FAMILY"/>
    <property type="match status" value="1"/>
</dbReference>
<dbReference type="InterPro" id="IPR002401">
    <property type="entry name" value="Cyt_P450_E_grp-I"/>
</dbReference>
<dbReference type="Proteomes" id="UP000095284">
    <property type="component" value="Unplaced"/>
</dbReference>
<reference evidence="10" key="2">
    <citation type="submission" date="2020-08" db="EMBL/GenBank/DDBJ databases">
        <authorList>
            <person name="Kikuchi T."/>
        </authorList>
    </citation>
    <scope>NUCLEOTIDE SEQUENCE</scope>
    <source>
        <strain evidence="9">Ka4C1</strain>
    </source>
</reference>